<feature type="domain" description="Disease resistance R13L4/SHOC-2-like LRR" evidence="2">
    <location>
        <begin position="1"/>
        <end position="88"/>
    </location>
</feature>
<keyword evidence="4" id="KW-1185">Reference proteome</keyword>
<reference evidence="3 4" key="1">
    <citation type="submission" date="2016-09" db="EMBL/GenBank/DDBJ databases">
        <title>The draft genome of Dichanthelium oligosanthes: A C3 panicoid grass species.</title>
        <authorList>
            <person name="Studer A.J."/>
            <person name="Schnable J.C."/>
            <person name="Brutnell T.P."/>
        </authorList>
    </citation>
    <scope>NUCLEOTIDE SEQUENCE [LARGE SCALE GENOMIC DNA]</scope>
    <source>
        <strain evidence="4">cv. Kellogg 1175</strain>
        <tissue evidence="3">Leaf</tissue>
    </source>
</reference>
<accession>A0A1E5V6Z4</accession>
<dbReference type="EMBL" id="LWDX02049408">
    <property type="protein sequence ID" value="OEL20878.1"/>
    <property type="molecule type" value="Genomic_DNA"/>
</dbReference>
<evidence type="ECO:0000259" key="2">
    <source>
        <dbReference type="Pfam" id="PF23598"/>
    </source>
</evidence>
<evidence type="ECO:0000313" key="3">
    <source>
        <dbReference type="EMBL" id="OEL20878.1"/>
    </source>
</evidence>
<dbReference type="AlphaFoldDB" id="A0A1E5V6Z4"/>
<dbReference type="InterPro" id="IPR055414">
    <property type="entry name" value="LRR_R13L4/SHOC2-like"/>
</dbReference>
<dbReference type="OrthoDB" id="675905at2759"/>
<evidence type="ECO:0000313" key="4">
    <source>
        <dbReference type="Proteomes" id="UP000095767"/>
    </source>
</evidence>
<evidence type="ECO:0000256" key="1">
    <source>
        <dbReference type="ARBA" id="ARBA00022737"/>
    </source>
</evidence>
<organism evidence="3 4">
    <name type="scientific">Dichanthelium oligosanthes</name>
    <dbReference type="NCBI Taxonomy" id="888268"/>
    <lineage>
        <taxon>Eukaryota</taxon>
        <taxon>Viridiplantae</taxon>
        <taxon>Streptophyta</taxon>
        <taxon>Embryophyta</taxon>
        <taxon>Tracheophyta</taxon>
        <taxon>Spermatophyta</taxon>
        <taxon>Magnoliopsida</taxon>
        <taxon>Liliopsida</taxon>
        <taxon>Poales</taxon>
        <taxon>Poaceae</taxon>
        <taxon>PACMAD clade</taxon>
        <taxon>Panicoideae</taxon>
        <taxon>Panicodae</taxon>
        <taxon>Paniceae</taxon>
        <taxon>Dichantheliinae</taxon>
        <taxon>Dichanthelium</taxon>
    </lineage>
</organism>
<dbReference type="Proteomes" id="UP000095767">
    <property type="component" value="Unassembled WGS sequence"/>
</dbReference>
<comment type="caution">
    <text evidence="3">The sequence shown here is derived from an EMBL/GenBank/DDBJ whole genome shotgun (WGS) entry which is preliminary data.</text>
</comment>
<sequence length="104" mass="11293">LKYFTVVSSRIPHLSFEAGAMAKLERLELDFNALGWNRHGAAPIGIEHLSSLKKISVNILGGGARRSDRRAAYSALRNAIDMHRGCPTANIECRDKGRAGSSST</sequence>
<feature type="non-terminal residue" evidence="3">
    <location>
        <position position="1"/>
    </location>
</feature>
<proteinExistence type="predicted"/>
<dbReference type="Pfam" id="PF23598">
    <property type="entry name" value="LRR_14"/>
    <property type="match status" value="1"/>
</dbReference>
<protein>
    <recommendedName>
        <fullName evidence="2">Disease resistance R13L4/SHOC-2-like LRR domain-containing protein</fullName>
    </recommendedName>
</protein>
<gene>
    <name evidence="3" type="ORF">BAE44_0018103</name>
</gene>
<name>A0A1E5V6Z4_9POAL</name>
<keyword evidence="1" id="KW-0677">Repeat</keyword>